<organism evidence="1 2">
    <name type="scientific">Croceimicrobium hydrocarbonivorans</name>
    <dbReference type="NCBI Taxonomy" id="2761580"/>
    <lineage>
        <taxon>Bacteria</taxon>
        <taxon>Pseudomonadati</taxon>
        <taxon>Bacteroidota</taxon>
        <taxon>Flavobacteriia</taxon>
        <taxon>Flavobacteriales</taxon>
        <taxon>Owenweeksiaceae</taxon>
        <taxon>Croceimicrobium</taxon>
    </lineage>
</organism>
<dbReference type="RefSeq" id="WP_210757213.1">
    <property type="nucleotide sequence ID" value="NZ_CP060139.1"/>
</dbReference>
<gene>
    <name evidence="1" type="ORF">H4K34_09645</name>
</gene>
<reference evidence="1 2" key="1">
    <citation type="submission" date="2020-08" db="EMBL/GenBank/DDBJ databases">
        <title>Croceimicrobium hydrocarbonivorans gen. nov., sp. nov., a novel marine bacterium isolated from a bacterial consortium that degrades polyethylene terephthalate.</title>
        <authorList>
            <person name="Liu R."/>
        </authorList>
    </citation>
    <scope>NUCLEOTIDE SEQUENCE [LARGE SCALE GENOMIC DNA]</scope>
    <source>
        <strain evidence="1 2">A20-9</strain>
    </source>
</reference>
<sequence length="123" mass="13828">MNLREALRNKKKSVTEMNHQANAWRVYGEETLVLFYANWEFTSSNLHKLLDYLSLVDKLVVALPKASTDDTIFRIANLQVVDGIVLYESIEDCMAAFSGAKFAFEGTNGPALDAELKARILDL</sequence>
<dbReference type="AlphaFoldDB" id="A0A7H0VA99"/>
<protein>
    <submittedName>
        <fullName evidence="1">Uncharacterized protein</fullName>
    </submittedName>
</protein>
<name>A0A7H0VA99_9FLAO</name>
<dbReference type="EMBL" id="CP060139">
    <property type="protein sequence ID" value="QNR22647.1"/>
    <property type="molecule type" value="Genomic_DNA"/>
</dbReference>
<proteinExistence type="predicted"/>
<keyword evidence="2" id="KW-1185">Reference proteome</keyword>
<evidence type="ECO:0000313" key="1">
    <source>
        <dbReference type="EMBL" id="QNR22647.1"/>
    </source>
</evidence>
<evidence type="ECO:0000313" key="2">
    <source>
        <dbReference type="Proteomes" id="UP000516305"/>
    </source>
</evidence>
<accession>A0A7H0VA99</accession>
<dbReference type="Proteomes" id="UP000516305">
    <property type="component" value="Chromosome"/>
</dbReference>
<dbReference type="KEGG" id="chyd:H4K34_09645"/>